<reference evidence="2 3" key="1">
    <citation type="journal article" date="2012" name="Eukaryot. Cell">
        <title>Draft genome sequence of CBS 2479, the standard type strain of Trichosporon asahii.</title>
        <authorList>
            <person name="Yang R.Y."/>
            <person name="Li H.T."/>
            <person name="Zhu H."/>
            <person name="Zhou G.P."/>
            <person name="Wang M."/>
            <person name="Wang L."/>
        </authorList>
    </citation>
    <scope>NUCLEOTIDE SEQUENCE [LARGE SCALE GENOMIC DNA]</scope>
    <source>
        <strain evidence="3">ATCC 90039 / CBS 2479 / JCM 2466 / KCTC 7840 / NCYC 2677 / UAMH 7654</strain>
    </source>
</reference>
<gene>
    <name evidence="2" type="ORF">A1Q1_07000</name>
</gene>
<dbReference type="OrthoDB" id="18388at2759"/>
<dbReference type="VEuPathDB" id="FungiDB:A1Q1_07000"/>
<evidence type="ECO:0008006" key="4">
    <source>
        <dbReference type="Google" id="ProtNLM"/>
    </source>
</evidence>
<dbReference type="KEGG" id="tasa:A1Q1_07000"/>
<feature type="compositionally biased region" description="Acidic residues" evidence="1">
    <location>
        <begin position="392"/>
        <end position="434"/>
    </location>
</feature>
<dbReference type="HOGENOM" id="CLU_619656_0_0_1"/>
<dbReference type="PANTHER" id="PTHR16038">
    <property type="entry name" value="NOP SEVEN ASSOCIATED PROTEIN 1"/>
    <property type="match status" value="1"/>
</dbReference>
<dbReference type="GO" id="GO:0042273">
    <property type="term" value="P:ribosomal large subunit biogenesis"/>
    <property type="evidence" value="ECO:0007669"/>
    <property type="project" value="InterPro"/>
</dbReference>
<dbReference type="GO" id="GO:0005730">
    <property type="term" value="C:nucleolus"/>
    <property type="evidence" value="ECO:0007669"/>
    <property type="project" value="InterPro"/>
</dbReference>
<feature type="region of interest" description="Disordered" evidence="1">
    <location>
        <begin position="383"/>
        <end position="441"/>
    </location>
</feature>
<organism evidence="2 3">
    <name type="scientific">Trichosporon asahii var. asahii (strain ATCC 90039 / CBS 2479 / JCM 2466 / KCTC 7840 / NBRC 103889/ NCYC 2677 / UAMH 7654)</name>
    <name type="common">Yeast</name>
    <dbReference type="NCBI Taxonomy" id="1186058"/>
    <lineage>
        <taxon>Eukaryota</taxon>
        <taxon>Fungi</taxon>
        <taxon>Dikarya</taxon>
        <taxon>Basidiomycota</taxon>
        <taxon>Agaricomycotina</taxon>
        <taxon>Tremellomycetes</taxon>
        <taxon>Trichosporonales</taxon>
        <taxon>Trichosporonaceae</taxon>
        <taxon>Trichosporon</taxon>
    </lineage>
</organism>
<dbReference type="InterPro" id="IPR011044">
    <property type="entry name" value="Quino_amine_DH_bsu"/>
</dbReference>
<dbReference type="SUPFAM" id="SSF50969">
    <property type="entry name" value="YVTN repeat-like/Quinoprotein amine dehydrogenase"/>
    <property type="match status" value="1"/>
</dbReference>
<dbReference type="PANTHER" id="PTHR16038:SF4">
    <property type="entry name" value="WD REPEAT-CONTAINING PROTEIN 74"/>
    <property type="match status" value="1"/>
</dbReference>
<comment type="caution">
    <text evidence="2">The sequence shown here is derived from an EMBL/GenBank/DDBJ whole genome shotgun (WGS) entry which is preliminary data.</text>
</comment>
<dbReference type="AlphaFoldDB" id="J6F443"/>
<accession>J6F443</accession>
<dbReference type="EMBL" id="ALBS01000047">
    <property type="protein sequence ID" value="EJT51769.1"/>
    <property type="molecule type" value="Genomic_DNA"/>
</dbReference>
<dbReference type="GO" id="GO:0030687">
    <property type="term" value="C:preribosome, large subunit precursor"/>
    <property type="evidence" value="ECO:0007669"/>
    <property type="project" value="TreeGrafter"/>
</dbReference>
<protein>
    <recommendedName>
        <fullName evidence="4">Ribosome biogenesis protein NSA1</fullName>
    </recommendedName>
</protein>
<evidence type="ECO:0000313" key="3">
    <source>
        <dbReference type="Proteomes" id="UP000002748"/>
    </source>
</evidence>
<name>J6F443_TRIAS</name>
<dbReference type="Proteomes" id="UP000002748">
    <property type="component" value="Unassembled WGS sequence"/>
</dbReference>
<evidence type="ECO:0000256" key="1">
    <source>
        <dbReference type="SAM" id="MobiDB-lite"/>
    </source>
</evidence>
<evidence type="ECO:0000313" key="2">
    <source>
        <dbReference type="EMBL" id="EJT51769.1"/>
    </source>
</evidence>
<proteinExistence type="predicted"/>
<dbReference type="RefSeq" id="XP_014182724.1">
    <property type="nucleotide sequence ID" value="XM_014327249.1"/>
</dbReference>
<dbReference type="InterPro" id="IPR037379">
    <property type="entry name" value="WDR74/Nsa1"/>
</dbReference>
<sequence length="441" mass="47760">MTTHTYRSVDFWAPALHPNTLLHVAVPEPGPSRDPIVRHFAIKHGDHEAVSVVKKMTRTEGGLLLVDDSFKVTQVSVPTEEAPIPTVSAQVKAKIPAKGTVMWSGLSTVQGKAISSLTSGRVNLFNDDLSSESLKLGAPALTLSTIEGSSHFAVAGKELEVTILDAERAFSPSSGKRKADEALPGEIWRAKNLPHNHLRLRQPIYHLASTFLDTPSSLLTGTKAGQIRRYDTRQRKPVHNWAVGKEAAGVQGLVYGGEHEVFFSDLANTLGALGLRTGKVLYQVPNLSATTNWMTTLPHEMEDGKKFAADTLPKSSFAGLAAIASDATLRVCQTTPPPSDGPVKGNWNTSGSKKSAVLASVGGVGVGSCVFDGFGTHTEVIEKKEKERKEGDDEDDISDEEVDDDEEEEMWEGMGEAEEGSDEEEEESDEEEDEPARKRRK</sequence>
<dbReference type="GeneID" id="25990512"/>